<comment type="caution">
    <text evidence="13">The sequence shown here is derived from an EMBL/GenBank/DDBJ whole genome shotgun (WGS) entry which is preliminary data.</text>
</comment>
<evidence type="ECO:0000256" key="4">
    <source>
        <dbReference type="ARBA" id="ARBA00022642"/>
    </source>
</evidence>
<keyword evidence="4 11" id="KW-0662">Pyridine nucleotide biosynthesis</keyword>
<evidence type="ECO:0000256" key="3">
    <source>
        <dbReference type="ARBA" id="ARBA00009014"/>
    </source>
</evidence>
<keyword evidence="5 11" id="KW-0808">Transferase</keyword>
<evidence type="ECO:0000256" key="1">
    <source>
        <dbReference type="ARBA" id="ARBA00002324"/>
    </source>
</evidence>
<accession>A0A5C4RTA8</accession>
<evidence type="ECO:0000256" key="6">
    <source>
        <dbReference type="ARBA" id="ARBA00022695"/>
    </source>
</evidence>
<proteinExistence type="inferred from homology"/>
<dbReference type="GO" id="GO:0009435">
    <property type="term" value="P:NAD+ biosynthetic process"/>
    <property type="evidence" value="ECO:0007669"/>
    <property type="project" value="UniProtKB-UniRule"/>
</dbReference>
<dbReference type="UniPathway" id="UPA00253">
    <property type="reaction ID" value="UER00332"/>
</dbReference>
<evidence type="ECO:0000256" key="5">
    <source>
        <dbReference type="ARBA" id="ARBA00022679"/>
    </source>
</evidence>
<dbReference type="EMBL" id="SMDR01000001">
    <property type="protein sequence ID" value="TNJ34232.1"/>
    <property type="molecule type" value="Genomic_DNA"/>
</dbReference>
<dbReference type="OrthoDB" id="5295945at2"/>
<dbReference type="Proteomes" id="UP000305760">
    <property type="component" value="Unassembled WGS sequence"/>
</dbReference>
<evidence type="ECO:0000256" key="9">
    <source>
        <dbReference type="ARBA" id="ARBA00023027"/>
    </source>
</evidence>
<organism evidence="13 14">
    <name type="scientific">Arenimonas terrae</name>
    <dbReference type="NCBI Taxonomy" id="2546226"/>
    <lineage>
        <taxon>Bacteria</taxon>
        <taxon>Pseudomonadati</taxon>
        <taxon>Pseudomonadota</taxon>
        <taxon>Gammaproteobacteria</taxon>
        <taxon>Lysobacterales</taxon>
        <taxon>Lysobacteraceae</taxon>
        <taxon>Arenimonas</taxon>
    </lineage>
</organism>
<reference evidence="13 14" key="1">
    <citation type="submission" date="2019-03" db="EMBL/GenBank/DDBJ databases">
        <title>Arenimonas daejeonensis sp. nov., isolated from compost.</title>
        <authorList>
            <person name="Jeon C.O."/>
        </authorList>
    </citation>
    <scope>NUCLEOTIDE SEQUENCE [LARGE SCALE GENOMIC DNA]</scope>
    <source>
        <strain evidence="13 14">R29</strain>
    </source>
</reference>
<dbReference type="EC" id="2.7.7.18" evidence="11"/>
<protein>
    <recommendedName>
        <fullName evidence="11">Probable nicotinate-nucleotide adenylyltransferase</fullName>
        <ecNumber evidence="11">2.7.7.18</ecNumber>
    </recommendedName>
    <alternativeName>
        <fullName evidence="11">Deamido-NAD(+) diphosphorylase</fullName>
    </alternativeName>
    <alternativeName>
        <fullName evidence="11">Deamido-NAD(+) pyrophosphorylase</fullName>
    </alternativeName>
    <alternativeName>
        <fullName evidence="11">Nicotinate mononucleotide adenylyltransferase</fullName>
        <shortName evidence="11">NaMN adenylyltransferase</shortName>
    </alternativeName>
</protein>
<evidence type="ECO:0000256" key="11">
    <source>
        <dbReference type="HAMAP-Rule" id="MF_00244"/>
    </source>
</evidence>
<dbReference type="AlphaFoldDB" id="A0A5C4RTA8"/>
<dbReference type="Gene3D" id="3.40.50.620">
    <property type="entry name" value="HUPs"/>
    <property type="match status" value="1"/>
</dbReference>
<dbReference type="PANTHER" id="PTHR39321:SF3">
    <property type="entry name" value="PHOSPHOPANTETHEINE ADENYLYLTRANSFERASE"/>
    <property type="match status" value="1"/>
</dbReference>
<dbReference type="CDD" id="cd02165">
    <property type="entry name" value="NMNAT"/>
    <property type="match status" value="1"/>
</dbReference>
<dbReference type="RefSeq" id="WP_139444639.1">
    <property type="nucleotide sequence ID" value="NZ_SMDR01000001.1"/>
</dbReference>
<evidence type="ECO:0000256" key="8">
    <source>
        <dbReference type="ARBA" id="ARBA00022840"/>
    </source>
</evidence>
<dbReference type="SUPFAM" id="SSF52374">
    <property type="entry name" value="Nucleotidylyl transferase"/>
    <property type="match status" value="1"/>
</dbReference>
<dbReference type="InterPro" id="IPR005248">
    <property type="entry name" value="NadD/NMNAT"/>
</dbReference>
<comment type="similarity">
    <text evidence="3 11">Belongs to the NadD family.</text>
</comment>
<comment type="function">
    <text evidence="1 11">Catalyzes the reversible adenylation of nicotinate mononucleotide (NaMN) to nicotinic acid adenine dinucleotide (NaAD).</text>
</comment>
<keyword evidence="8 11" id="KW-0067">ATP-binding</keyword>
<feature type="domain" description="Cytidyltransferase-like" evidence="12">
    <location>
        <begin position="6"/>
        <end position="185"/>
    </location>
</feature>
<comment type="catalytic activity">
    <reaction evidence="10 11">
        <text>nicotinate beta-D-ribonucleotide + ATP + H(+) = deamido-NAD(+) + diphosphate</text>
        <dbReference type="Rhea" id="RHEA:22860"/>
        <dbReference type="ChEBI" id="CHEBI:15378"/>
        <dbReference type="ChEBI" id="CHEBI:30616"/>
        <dbReference type="ChEBI" id="CHEBI:33019"/>
        <dbReference type="ChEBI" id="CHEBI:57502"/>
        <dbReference type="ChEBI" id="CHEBI:58437"/>
        <dbReference type="EC" id="2.7.7.18"/>
    </reaction>
</comment>
<evidence type="ECO:0000313" key="13">
    <source>
        <dbReference type="EMBL" id="TNJ34232.1"/>
    </source>
</evidence>
<dbReference type="GO" id="GO:0004515">
    <property type="term" value="F:nicotinate-nucleotide adenylyltransferase activity"/>
    <property type="evidence" value="ECO:0007669"/>
    <property type="project" value="UniProtKB-UniRule"/>
</dbReference>
<keyword evidence="9 11" id="KW-0520">NAD</keyword>
<evidence type="ECO:0000313" key="14">
    <source>
        <dbReference type="Proteomes" id="UP000305760"/>
    </source>
</evidence>
<dbReference type="GO" id="GO:0005524">
    <property type="term" value="F:ATP binding"/>
    <property type="evidence" value="ECO:0007669"/>
    <property type="project" value="UniProtKB-KW"/>
</dbReference>
<dbReference type="NCBIfam" id="TIGR00125">
    <property type="entry name" value="cyt_tran_rel"/>
    <property type="match status" value="1"/>
</dbReference>
<evidence type="ECO:0000256" key="10">
    <source>
        <dbReference type="ARBA" id="ARBA00048721"/>
    </source>
</evidence>
<sequence>MSLTLLYGGTFDPVHAGHLAVARAARAALGADVAFLPAADPPHRPPPGASALQRARMLDLAITGEPGLRVDRRELERAGPSYTVETLRGLRAQIGPDAPLAWLVGADAFRGLPTWHDWSELLALAHFVVAVRPGHDLEALPPDLEAACAGRWTEDPAALRAAPAGALFRLDMPLHPASATELRQRLRDGQGDGGWLAPAVRDYIAVRSLYAGQGRPGGV</sequence>
<dbReference type="HAMAP" id="MF_00244">
    <property type="entry name" value="NaMN_adenylyltr"/>
    <property type="match status" value="1"/>
</dbReference>
<evidence type="ECO:0000256" key="7">
    <source>
        <dbReference type="ARBA" id="ARBA00022741"/>
    </source>
</evidence>
<dbReference type="PANTHER" id="PTHR39321">
    <property type="entry name" value="NICOTINATE-NUCLEOTIDE ADENYLYLTRANSFERASE-RELATED"/>
    <property type="match status" value="1"/>
</dbReference>
<gene>
    <name evidence="11 13" type="primary">nadD</name>
    <name evidence="13" type="ORF">E1B00_00100</name>
</gene>
<keyword evidence="14" id="KW-1185">Reference proteome</keyword>
<evidence type="ECO:0000259" key="12">
    <source>
        <dbReference type="Pfam" id="PF01467"/>
    </source>
</evidence>
<name>A0A5C4RTA8_9GAMM</name>
<dbReference type="NCBIfam" id="TIGR00482">
    <property type="entry name" value="nicotinate (nicotinamide) nucleotide adenylyltransferase"/>
    <property type="match status" value="1"/>
</dbReference>
<dbReference type="InterPro" id="IPR014729">
    <property type="entry name" value="Rossmann-like_a/b/a_fold"/>
</dbReference>
<keyword evidence="7 11" id="KW-0547">Nucleotide-binding</keyword>
<dbReference type="Pfam" id="PF01467">
    <property type="entry name" value="CTP_transf_like"/>
    <property type="match status" value="1"/>
</dbReference>
<evidence type="ECO:0000256" key="2">
    <source>
        <dbReference type="ARBA" id="ARBA00005019"/>
    </source>
</evidence>
<dbReference type="NCBIfam" id="NF000839">
    <property type="entry name" value="PRK00071.1-1"/>
    <property type="match status" value="1"/>
</dbReference>
<dbReference type="InterPro" id="IPR004821">
    <property type="entry name" value="Cyt_trans-like"/>
</dbReference>
<keyword evidence="6 11" id="KW-0548">Nucleotidyltransferase</keyword>
<comment type="pathway">
    <text evidence="2 11">Cofactor biosynthesis; NAD(+) biosynthesis; deamido-NAD(+) from nicotinate D-ribonucleotide: step 1/1.</text>
</comment>